<organism evidence="2 3">
    <name type="scientific">Streptomyces rubellomurinus (strain ATCC 31215)</name>
    <dbReference type="NCBI Taxonomy" id="359131"/>
    <lineage>
        <taxon>Bacteria</taxon>
        <taxon>Bacillati</taxon>
        <taxon>Actinomycetota</taxon>
        <taxon>Actinomycetes</taxon>
        <taxon>Kitasatosporales</taxon>
        <taxon>Streptomycetaceae</taxon>
        <taxon>Streptomyces</taxon>
    </lineage>
</organism>
<dbReference type="EMBL" id="JZKH01000070">
    <property type="protein sequence ID" value="KJS59379.1"/>
    <property type="molecule type" value="Genomic_DNA"/>
</dbReference>
<dbReference type="NCBIfam" id="TIGR00277">
    <property type="entry name" value="HDIG"/>
    <property type="match status" value="1"/>
</dbReference>
<dbReference type="GO" id="GO:0016787">
    <property type="term" value="F:hydrolase activity"/>
    <property type="evidence" value="ECO:0007669"/>
    <property type="project" value="UniProtKB-KW"/>
</dbReference>
<sequence>MTTTLPPLPPAAAGLLARAGAPPRLLAHLALVHEVAQRIAEFCERQGLPFDREAVLFGAATHDIGKTVHPEELSVPGSAHERAGHALLRAAGVPERLARFAGRHGSWSRPDTTVEDLLVSLADKAWKNRRVRDLEDRVVERLAAATGQQPWEAFLALDDLLTGIGEDAPRRLAVQAAHPVRTVS</sequence>
<gene>
    <name evidence="2" type="ORF">VM95_27600</name>
</gene>
<evidence type="ECO:0000313" key="2">
    <source>
        <dbReference type="EMBL" id="KJS59379.1"/>
    </source>
</evidence>
<dbReference type="CDD" id="cd00077">
    <property type="entry name" value="HDc"/>
    <property type="match status" value="1"/>
</dbReference>
<keyword evidence="3" id="KW-1185">Reference proteome</keyword>
<keyword evidence="2" id="KW-0378">Hydrolase</keyword>
<dbReference type="Pfam" id="PF01966">
    <property type="entry name" value="HD"/>
    <property type="match status" value="1"/>
</dbReference>
<dbReference type="SUPFAM" id="SSF109604">
    <property type="entry name" value="HD-domain/PDEase-like"/>
    <property type="match status" value="1"/>
</dbReference>
<evidence type="ECO:0000259" key="1">
    <source>
        <dbReference type="Pfam" id="PF01966"/>
    </source>
</evidence>
<reference evidence="2 3" key="1">
    <citation type="submission" date="2015-02" db="EMBL/GenBank/DDBJ databases">
        <authorList>
            <person name="Ju K.-S."/>
            <person name="Doroghazi J.R."/>
            <person name="Metcalf W."/>
        </authorList>
    </citation>
    <scope>NUCLEOTIDE SEQUENCE [LARGE SCALE GENOMIC DNA]</scope>
    <source>
        <strain evidence="2 3">ATCC 31215</strain>
    </source>
</reference>
<dbReference type="PATRIC" id="fig|359131.3.peg.6735"/>
<dbReference type="RefSeq" id="WP_045701595.1">
    <property type="nucleotide sequence ID" value="NZ_JZKH01000070.1"/>
</dbReference>
<name>A0A0F2T813_STRR3</name>
<dbReference type="InterPro" id="IPR003607">
    <property type="entry name" value="HD/PDEase_dom"/>
</dbReference>
<proteinExistence type="predicted"/>
<evidence type="ECO:0000313" key="3">
    <source>
        <dbReference type="Proteomes" id="UP000033699"/>
    </source>
</evidence>
<dbReference type="InterPro" id="IPR006674">
    <property type="entry name" value="HD_domain"/>
</dbReference>
<comment type="caution">
    <text evidence="2">The sequence shown here is derived from an EMBL/GenBank/DDBJ whole genome shotgun (WGS) entry which is preliminary data.</text>
</comment>
<dbReference type="AlphaFoldDB" id="A0A0F2T813"/>
<protein>
    <submittedName>
        <fullName evidence="2">Phosphohydrolase</fullName>
    </submittedName>
</protein>
<dbReference type="InterPro" id="IPR006675">
    <property type="entry name" value="HDIG_dom"/>
</dbReference>
<dbReference type="Gene3D" id="1.10.3210.10">
    <property type="entry name" value="Hypothetical protein af1432"/>
    <property type="match status" value="1"/>
</dbReference>
<dbReference type="Proteomes" id="UP000033699">
    <property type="component" value="Unassembled WGS sequence"/>
</dbReference>
<accession>A0A0F2T813</accession>
<feature type="domain" description="HD" evidence="1">
    <location>
        <begin position="34"/>
        <end position="124"/>
    </location>
</feature>